<dbReference type="GO" id="GO:0004674">
    <property type="term" value="F:protein serine/threonine kinase activity"/>
    <property type="evidence" value="ECO:0007669"/>
    <property type="project" value="UniProtKB-KW"/>
</dbReference>
<dbReference type="Gene3D" id="3.30.200.20">
    <property type="entry name" value="Phosphorylase Kinase, domain 1"/>
    <property type="match status" value="1"/>
</dbReference>
<dbReference type="EMBL" id="CAJNJA010062553">
    <property type="protein sequence ID" value="CAE7876811.1"/>
    <property type="molecule type" value="Genomic_DNA"/>
</dbReference>
<dbReference type="Gene3D" id="1.25.10.10">
    <property type="entry name" value="Leucine-rich Repeat Variant"/>
    <property type="match status" value="1"/>
</dbReference>
<reference evidence="11" key="1">
    <citation type="submission" date="2021-02" db="EMBL/GenBank/DDBJ databases">
        <authorList>
            <person name="Dougan E. K."/>
            <person name="Rhodes N."/>
            <person name="Thang M."/>
            <person name="Chan C."/>
        </authorList>
    </citation>
    <scope>NUCLEOTIDE SEQUENCE</scope>
</reference>
<evidence type="ECO:0000313" key="11">
    <source>
        <dbReference type="EMBL" id="CAE7876811.1"/>
    </source>
</evidence>
<evidence type="ECO:0000259" key="10">
    <source>
        <dbReference type="PROSITE" id="PS50011"/>
    </source>
</evidence>
<dbReference type="InterPro" id="IPR011009">
    <property type="entry name" value="Kinase-like_dom_sf"/>
</dbReference>
<dbReference type="InterPro" id="IPR011989">
    <property type="entry name" value="ARM-like"/>
</dbReference>
<dbReference type="SUPFAM" id="SSF48371">
    <property type="entry name" value="ARM repeat"/>
    <property type="match status" value="1"/>
</dbReference>
<dbReference type="PANTHER" id="PTHR24351">
    <property type="entry name" value="RIBOSOMAL PROTEIN S6 KINASE"/>
    <property type="match status" value="1"/>
</dbReference>
<evidence type="ECO:0000256" key="5">
    <source>
        <dbReference type="ARBA" id="ARBA00022777"/>
    </source>
</evidence>
<evidence type="ECO:0000256" key="1">
    <source>
        <dbReference type="ARBA" id="ARBA00022527"/>
    </source>
</evidence>
<dbReference type="InterPro" id="IPR000719">
    <property type="entry name" value="Prot_kinase_dom"/>
</dbReference>
<dbReference type="FunFam" id="1.10.510.10:FF:000048">
    <property type="entry name" value="Protein kinase C"/>
    <property type="match status" value="1"/>
</dbReference>
<feature type="domain" description="Protein kinase" evidence="10">
    <location>
        <begin position="1188"/>
        <end position="1443"/>
    </location>
</feature>
<keyword evidence="12" id="KW-1185">Reference proteome</keyword>
<gene>
    <name evidence="11" type="primary">pkbA</name>
    <name evidence="11" type="ORF">SNEC2469_LOCUS28611</name>
</gene>
<evidence type="ECO:0000256" key="8">
    <source>
        <dbReference type="PROSITE-ProRule" id="PRU10141"/>
    </source>
</evidence>
<feature type="compositionally biased region" description="Acidic residues" evidence="9">
    <location>
        <begin position="1107"/>
        <end position="1117"/>
    </location>
</feature>
<feature type="region of interest" description="Disordered" evidence="9">
    <location>
        <begin position="1107"/>
        <end position="1128"/>
    </location>
</feature>
<dbReference type="Gene3D" id="1.25.40.20">
    <property type="entry name" value="Ankyrin repeat-containing domain"/>
    <property type="match status" value="1"/>
</dbReference>
<keyword evidence="5" id="KW-0418">Kinase</keyword>
<keyword evidence="1" id="KW-0723">Serine/threonine-protein kinase</keyword>
<dbReference type="InterPro" id="IPR045270">
    <property type="entry name" value="STKc_AGC"/>
</dbReference>
<dbReference type="GO" id="GO:0005524">
    <property type="term" value="F:ATP binding"/>
    <property type="evidence" value="ECO:0007669"/>
    <property type="project" value="UniProtKB-UniRule"/>
</dbReference>
<dbReference type="InterPro" id="IPR036770">
    <property type="entry name" value="Ankyrin_rpt-contain_sf"/>
</dbReference>
<protein>
    <submittedName>
        <fullName evidence="11">PkbA protein</fullName>
    </submittedName>
</protein>
<dbReference type="PROSITE" id="PS50088">
    <property type="entry name" value="ANK_REPEAT"/>
    <property type="match status" value="3"/>
</dbReference>
<dbReference type="PROSITE" id="PS00108">
    <property type="entry name" value="PROTEIN_KINASE_ST"/>
    <property type="match status" value="1"/>
</dbReference>
<feature type="repeat" description="ANK" evidence="7">
    <location>
        <begin position="965"/>
        <end position="997"/>
    </location>
</feature>
<feature type="repeat" description="ANK" evidence="7">
    <location>
        <begin position="998"/>
        <end position="1030"/>
    </location>
</feature>
<dbReference type="InterPro" id="IPR017441">
    <property type="entry name" value="Protein_kinase_ATP_BS"/>
</dbReference>
<evidence type="ECO:0000256" key="3">
    <source>
        <dbReference type="ARBA" id="ARBA00022679"/>
    </source>
</evidence>
<evidence type="ECO:0000256" key="9">
    <source>
        <dbReference type="SAM" id="MobiDB-lite"/>
    </source>
</evidence>
<dbReference type="SUPFAM" id="SSF48403">
    <property type="entry name" value="Ankyrin repeat"/>
    <property type="match status" value="1"/>
</dbReference>
<feature type="non-terminal residue" evidence="11">
    <location>
        <position position="1738"/>
    </location>
</feature>
<keyword evidence="7" id="KW-0040">ANK repeat</keyword>
<dbReference type="Pfam" id="PF12796">
    <property type="entry name" value="Ank_2"/>
    <property type="match status" value="1"/>
</dbReference>
<dbReference type="Pfam" id="PF00069">
    <property type="entry name" value="Pkinase"/>
    <property type="match status" value="1"/>
</dbReference>
<dbReference type="PROSITE" id="PS50011">
    <property type="entry name" value="PROTEIN_KINASE_DOM"/>
    <property type="match status" value="1"/>
</dbReference>
<evidence type="ECO:0000256" key="2">
    <source>
        <dbReference type="ARBA" id="ARBA00022553"/>
    </source>
</evidence>
<evidence type="ECO:0000256" key="7">
    <source>
        <dbReference type="PROSITE-ProRule" id="PRU00023"/>
    </source>
</evidence>
<dbReference type="InterPro" id="IPR016024">
    <property type="entry name" value="ARM-type_fold"/>
</dbReference>
<feature type="compositionally biased region" description="Low complexity" evidence="9">
    <location>
        <begin position="1624"/>
        <end position="1652"/>
    </location>
</feature>
<feature type="compositionally biased region" description="Basic and acidic residues" evidence="9">
    <location>
        <begin position="1697"/>
        <end position="1710"/>
    </location>
</feature>
<feature type="binding site" evidence="8">
    <location>
        <position position="1217"/>
    </location>
    <ligand>
        <name>ATP</name>
        <dbReference type="ChEBI" id="CHEBI:30616"/>
    </ligand>
</feature>
<feature type="region of interest" description="Disordered" evidence="9">
    <location>
        <begin position="1624"/>
        <end position="1738"/>
    </location>
</feature>
<dbReference type="OrthoDB" id="445185at2759"/>
<dbReference type="PROSITE" id="PS00107">
    <property type="entry name" value="PROTEIN_KINASE_ATP"/>
    <property type="match status" value="1"/>
</dbReference>
<accession>A0A813AUY9</accession>
<keyword evidence="6 8" id="KW-0067">ATP-binding</keyword>
<organism evidence="11 12">
    <name type="scientific">Symbiodinium necroappetens</name>
    <dbReference type="NCBI Taxonomy" id="1628268"/>
    <lineage>
        <taxon>Eukaryota</taxon>
        <taxon>Sar</taxon>
        <taxon>Alveolata</taxon>
        <taxon>Dinophyceae</taxon>
        <taxon>Suessiales</taxon>
        <taxon>Symbiodiniaceae</taxon>
        <taxon>Symbiodinium</taxon>
    </lineage>
</organism>
<dbReference type="CDD" id="cd05123">
    <property type="entry name" value="STKc_AGC"/>
    <property type="match status" value="1"/>
</dbReference>
<dbReference type="InterPro" id="IPR008271">
    <property type="entry name" value="Ser/Thr_kinase_AS"/>
</dbReference>
<evidence type="ECO:0000256" key="4">
    <source>
        <dbReference type="ARBA" id="ARBA00022741"/>
    </source>
</evidence>
<keyword evidence="3" id="KW-0808">Transferase</keyword>
<feature type="repeat" description="ANK" evidence="7">
    <location>
        <begin position="1031"/>
        <end position="1063"/>
    </location>
</feature>
<evidence type="ECO:0000313" key="12">
    <source>
        <dbReference type="Proteomes" id="UP000601435"/>
    </source>
</evidence>
<sequence length="1738" mass="190597">ALPLAEALDEVALDFVAPLIALFGEDWTRCFYSRNWQCRVAALTHLAASMAQRLEELSTSEVSPNVLAELLDGAMRAVHEGLGDQNVRVYAEACMSVTAIVPSFCGTVDGRLLVAHLAPLLRQLCARMGDSKEVVRTQTTQAIFRLLNPPTGNIVSPVAIAMLILRHLMPSKEEGDSPMASVAKGATGKEHSKSIVQHAGSTSPGEWARQVGMAGHKLQQGVRVHGPDKQDVEVIIDETFRSIPVPEKLGVTILYKIQSGTGGDDSNIRSNAIVRFMADTSDGLAPEEWQYGGTRGPAPPVVLARKDQVPFSSHDFEIICEYISHWMEQAGESDGHFTEVTNRILEPSAFQQFVRESTDDFPLAFLSLQFPKGSIVEARGLSKAELNGLQGRVCRHSRDRVGVHFPNRDVCAIRPAKLRLVYDAPLDEPSAKRHMGEAQTKERKQELERQEALQISRRFVECLHEDTFPEMGDLHLFGVGCDYRARATEVLAVWQGLVKHMHFTAEKVAEALLEGNLQECFIQWTKELASSATPNSTYAKKLIEANFAVEESSTLNRSQRVEVITANSWEVPSGLASWSSCDQEVLNALTAPQKGEEKATIRLFHSILFCIVNQEENDLAVVIAALKALGKACKAERDKTQAAQSAEAFAGICRAIQQALAFPVGADRLVFLCAVELCQLSVQQLAASLSGLDLNMALAKIFPTLMERTALSGLAGDVKVGVASDKLVQQLAKHPKVGCEAVTKMVIACVARSERPVRPLVLLRTLLSDFGLRLCAQKDVVMLLFDAVAGHLERLEGQAEPPCIGRSSGVLTSCEVQCEEAVSRQWVGIAMGASHQRRQADFTSVGSQCSQQQQPAPSLNLSAVSLDTGRLEGPGEAFDSFATWEHLGSSPLVPWDSWWKLRRRRVESLFEAAASGDTARIRSLCRQPVADFDCEHGENSEPEEAIAEDADVNSDKVHPDTRGLYGRTSLHVAAHAGHASCVSALLELRASIDAQTDAGFTALHLCCQRGHLIVLQILLAAGCDLTTQADQGETPLHLAAASGQSHVVEELLLRDGDRDRDRQKSLLQIQNHFGQRPCEVAADAQTLRCFPKGVAVDSYAGRQILEFGEEEEEDGEEEAKPAEKREARPAVLLRSSRCDAVRRLLTAADADANAASPLTARPASRSLSQSFLRLQEREPSEAIGPDSFRLLSLLGKGSFGEVFRVEDRQTGQVFAMKVLRKRKILNRNLMRYALTERNLLSYIRHPFIVRLYHAFQTPSCLVLVLQYCPGGNLSMLLQREGALPEAAAQLYLSEVLLALEHLHERRVVYRDLKPENVVLDDEAHAVLTDFGLSKEGVDKFGGTKSFCGSVAYLAPEILTRSGHGRNVDLYGLGVLLFEMMEGQPPYYSRDRDTLFRNIVTAPLQAPSRCSSRCADLIKALMQRDPAKRIGKRQTSEVRSHPFFAGIDFDQVLKREVPVPPLRHWSTSFSMLRSNEKVASPFEGRFGRKVFRSWSSSAQDIRGWEFSFVDDEMYDIPSRSLSKIDVEEAGKTRKQRMRRSATLGDLRRAASTTLRTLLSTCECERCRLAYSEDSDAIRPQLIAVLATPDAFEESGDEVQVSQRKLLCAALAEAPDSRLMALGAAAAEDSSATVAGSAVRAASRSRSRAMSPAKPSSPGPSPTEARTVGSAPQALSRHHSRSNLGKPPMDPSGPGGGTRRCDSQKRGERSPSFREVLQPLGPIGTRLDGGQQKMWAPFSR</sequence>
<evidence type="ECO:0000256" key="6">
    <source>
        <dbReference type="ARBA" id="ARBA00022840"/>
    </source>
</evidence>
<name>A0A813AUY9_9DINO</name>
<feature type="compositionally biased region" description="Basic and acidic residues" evidence="9">
    <location>
        <begin position="1118"/>
        <end position="1128"/>
    </location>
</feature>
<dbReference type="SMART" id="SM00248">
    <property type="entry name" value="ANK"/>
    <property type="match status" value="3"/>
</dbReference>
<comment type="caution">
    <text evidence="11">The sequence shown here is derived from an EMBL/GenBank/DDBJ whole genome shotgun (WGS) entry which is preliminary data.</text>
</comment>
<dbReference type="SMART" id="SM00220">
    <property type="entry name" value="S_TKc"/>
    <property type="match status" value="1"/>
</dbReference>
<dbReference type="InterPro" id="IPR002110">
    <property type="entry name" value="Ankyrin_rpt"/>
</dbReference>
<dbReference type="Gene3D" id="1.10.510.10">
    <property type="entry name" value="Transferase(Phosphotransferase) domain 1"/>
    <property type="match status" value="1"/>
</dbReference>
<dbReference type="Proteomes" id="UP000601435">
    <property type="component" value="Unassembled WGS sequence"/>
</dbReference>
<dbReference type="FunFam" id="3.30.200.20:FF:000042">
    <property type="entry name" value="Aurora kinase A"/>
    <property type="match status" value="1"/>
</dbReference>
<keyword evidence="4 8" id="KW-0547">Nucleotide-binding</keyword>
<keyword evidence="2" id="KW-0597">Phosphoprotein</keyword>
<proteinExistence type="predicted"/>
<dbReference type="SUPFAM" id="SSF56112">
    <property type="entry name" value="Protein kinase-like (PK-like)"/>
    <property type="match status" value="1"/>
</dbReference>
<dbReference type="PROSITE" id="PS50297">
    <property type="entry name" value="ANK_REP_REGION"/>
    <property type="match status" value="3"/>
</dbReference>
<dbReference type="Pfam" id="PF21040">
    <property type="entry name" value="CEP104-like_TOG"/>
    <property type="match status" value="1"/>
</dbReference>